<dbReference type="AlphaFoldDB" id="K0SHK7"/>
<keyword evidence="3" id="KW-1185">Reference proteome</keyword>
<dbReference type="eggNOG" id="ENOG502QX71">
    <property type="taxonomic scope" value="Eukaryota"/>
</dbReference>
<organism evidence="2 3">
    <name type="scientific">Thalassiosira oceanica</name>
    <name type="common">Marine diatom</name>
    <dbReference type="NCBI Taxonomy" id="159749"/>
    <lineage>
        <taxon>Eukaryota</taxon>
        <taxon>Sar</taxon>
        <taxon>Stramenopiles</taxon>
        <taxon>Ochrophyta</taxon>
        <taxon>Bacillariophyta</taxon>
        <taxon>Coscinodiscophyceae</taxon>
        <taxon>Thalassiosirophycidae</taxon>
        <taxon>Thalassiosirales</taxon>
        <taxon>Thalassiosiraceae</taxon>
        <taxon>Thalassiosira</taxon>
    </lineage>
</organism>
<proteinExistence type="predicted"/>
<dbReference type="EMBL" id="AGNL01015623">
    <property type="protein sequence ID" value="EJK65633.1"/>
    <property type="molecule type" value="Genomic_DNA"/>
</dbReference>
<dbReference type="OrthoDB" id="10548066at2759"/>
<protein>
    <submittedName>
        <fullName evidence="2">Uncharacterized protein</fullName>
    </submittedName>
</protein>
<reference evidence="2 3" key="1">
    <citation type="journal article" date="2012" name="Genome Biol.">
        <title>Genome and low-iron response of an oceanic diatom adapted to chronic iron limitation.</title>
        <authorList>
            <person name="Lommer M."/>
            <person name="Specht M."/>
            <person name="Roy A.S."/>
            <person name="Kraemer L."/>
            <person name="Andreson R."/>
            <person name="Gutowska M.A."/>
            <person name="Wolf J."/>
            <person name="Bergner S.V."/>
            <person name="Schilhabel M.B."/>
            <person name="Klostermeier U.C."/>
            <person name="Beiko R.G."/>
            <person name="Rosenstiel P."/>
            <person name="Hippler M."/>
            <person name="Laroche J."/>
        </authorList>
    </citation>
    <scope>NUCLEOTIDE SEQUENCE [LARGE SCALE GENOMIC DNA]</scope>
    <source>
        <strain evidence="2 3">CCMP1005</strain>
    </source>
</reference>
<evidence type="ECO:0000256" key="1">
    <source>
        <dbReference type="SAM" id="MobiDB-lite"/>
    </source>
</evidence>
<feature type="compositionally biased region" description="Polar residues" evidence="1">
    <location>
        <begin position="111"/>
        <end position="123"/>
    </location>
</feature>
<evidence type="ECO:0000313" key="2">
    <source>
        <dbReference type="EMBL" id="EJK65633.1"/>
    </source>
</evidence>
<feature type="region of interest" description="Disordered" evidence="1">
    <location>
        <begin position="360"/>
        <end position="425"/>
    </location>
</feature>
<gene>
    <name evidence="2" type="ORF">THAOC_13487</name>
</gene>
<feature type="compositionally biased region" description="Acidic residues" evidence="1">
    <location>
        <begin position="391"/>
        <end position="419"/>
    </location>
</feature>
<dbReference type="Proteomes" id="UP000266841">
    <property type="component" value="Unassembled WGS sequence"/>
</dbReference>
<feature type="compositionally biased region" description="Basic and acidic residues" evidence="1">
    <location>
        <begin position="100"/>
        <end position="110"/>
    </location>
</feature>
<name>K0SHK7_THAOC</name>
<feature type="compositionally biased region" description="Polar residues" evidence="1">
    <location>
        <begin position="29"/>
        <end position="43"/>
    </location>
</feature>
<feature type="compositionally biased region" description="Basic and acidic residues" evidence="1">
    <location>
        <begin position="14"/>
        <end position="23"/>
    </location>
</feature>
<dbReference type="OMA" id="ERIKFRD"/>
<feature type="compositionally biased region" description="Polar residues" evidence="1">
    <location>
        <begin position="1"/>
        <end position="13"/>
    </location>
</feature>
<feature type="region of interest" description="Disordered" evidence="1">
    <location>
        <begin position="1"/>
        <end position="123"/>
    </location>
</feature>
<comment type="caution">
    <text evidence="2">The sequence shown here is derived from an EMBL/GenBank/DDBJ whole genome shotgun (WGS) entry which is preliminary data.</text>
</comment>
<evidence type="ECO:0000313" key="3">
    <source>
        <dbReference type="Proteomes" id="UP000266841"/>
    </source>
</evidence>
<accession>K0SHK7</accession>
<sequence>MNDVSSLAATSQRMSREMEDLKRRLSSLEYRQQKATTRMSNRSSLEDGEADSLLVQSPDDDNRTIEGSGADDGGGLKQGAGVDEARAYEEAAAGSSPPVERIKFRDERPKNTNADEGSGRPSSSLILASQIQVDDGSSDTSSTRSDSLTFEGWARCFFQARSARSATQIKCGATSSSSQDTYLHVSMSSSSNTLRISNTDDPRKPPLVDPPIQLSYFYAARVPGSNTGAALFLRNDSRRLRKYIFRFEFLNTAVRQPPERYLKFVRSGKAAKKSMKSMNKMKEALRGATPGVGADDVRDERLRDNKKRAQDAFAVHLQTLDGLLAECDEVADRFVDVVNSRNETEEDELLLERGAADLLGTGDRRGMKRSKPPPPYWGAGFGRQTGRDDGGSDLDEESDSDGYSDDEEDELYDEDDNDDETFKDRVQVSMEQTFETVLNHIVK</sequence>